<dbReference type="SUPFAM" id="SSF54523">
    <property type="entry name" value="Pili subunits"/>
    <property type="match status" value="1"/>
</dbReference>
<dbReference type="InterPro" id="IPR045584">
    <property type="entry name" value="Pilin-like"/>
</dbReference>
<evidence type="ECO:0000313" key="8">
    <source>
        <dbReference type="EMBL" id="AXA35131.1"/>
    </source>
</evidence>
<evidence type="ECO:0000256" key="5">
    <source>
        <dbReference type="ARBA" id="ARBA00023136"/>
    </source>
</evidence>
<dbReference type="PANTHER" id="PTHR30093">
    <property type="entry name" value="GENERAL SECRETION PATHWAY PROTEIN G"/>
    <property type="match status" value="1"/>
</dbReference>
<dbReference type="PRINTS" id="PR00813">
    <property type="entry name" value="BCTERIALGSPG"/>
</dbReference>
<dbReference type="EMBL" id="CP030759">
    <property type="protein sequence ID" value="AXA35131.1"/>
    <property type="molecule type" value="Genomic_DNA"/>
</dbReference>
<dbReference type="NCBIfam" id="TIGR02532">
    <property type="entry name" value="IV_pilin_GFxxxE"/>
    <property type="match status" value="1"/>
</dbReference>
<name>A0A2Z4Y1Q7_SUMC1</name>
<protein>
    <submittedName>
        <fullName evidence="8">Type IV pilin PilA</fullName>
    </submittedName>
</protein>
<dbReference type="GO" id="GO:0015628">
    <property type="term" value="P:protein secretion by the type II secretion system"/>
    <property type="evidence" value="ECO:0007669"/>
    <property type="project" value="InterPro"/>
</dbReference>
<evidence type="ECO:0000256" key="6">
    <source>
        <dbReference type="SAM" id="Phobius"/>
    </source>
</evidence>
<dbReference type="PANTHER" id="PTHR30093:SF44">
    <property type="entry name" value="TYPE II SECRETION SYSTEM CORE PROTEIN G"/>
    <property type="match status" value="1"/>
</dbReference>
<evidence type="ECO:0000256" key="4">
    <source>
        <dbReference type="ARBA" id="ARBA00022989"/>
    </source>
</evidence>
<dbReference type="KEGG" id="schv:BRCON_0354"/>
<dbReference type="GO" id="GO:0015627">
    <property type="term" value="C:type II protein secretion system complex"/>
    <property type="evidence" value="ECO:0007669"/>
    <property type="project" value="InterPro"/>
</dbReference>
<dbReference type="Pfam" id="PF08334">
    <property type="entry name" value="T2SSG"/>
    <property type="match status" value="1"/>
</dbReference>
<evidence type="ECO:0000256" key="2">
    <source>
        <dbReference type="ARBA" id="ARBA00022481"/>
    </source>
</evidence>
<gene>
    <name evidence="8" type="ORF">BRCON_0354</name>
</gene>
<keyword evidence="2" id="KW-0488">Methylation</keyword>
<feature type="transmembrane region" description="Helical" evidence="6">
    <location>
        <begin position="6"/>
        <end position="30"/>
    </location>
</feature>
<accession>A0A2Z4Y1Q7</accession>
<dbReference type="GO" id="GO:0016020">
    <property type="term" value="C:membrane"/>
    <property type="evidence" value="ECO:0007669"/>
    <property type="project" value="UniProtKB-SubCell"/>
</dbReference>
<proteinExistence type="predicted"/>
<feature type="domain" description="Type II secretion system protein GspG C-terminal" evidence="7">
    <location>
        <begin position="29"/>
        <end position="98"/>
    </location>
</feature>
<comment type="subcellular location">
    <subcellularLocation>
        <location evidence="1">Membrane</location>
        <topology evidence="1">Single-pass membrane protein</topology>
    </subcellularLocation>
</comment>
<organism evidence="8 9">
    <name type="scientific">Sumerlaea chitinivorans</name>
    <dbReference type="NCBI Taxonomy" id="2250252"/>
    <lineage>
        <taxon>Bacteria</taxon>
        <taxon>Candidatus Sumerlaeota</taxon>
        <taxon>Candidatus Sumerlaeia</taxon>
        <taxon>Candidatus Sumerlaeales</taxon>
        <taxon>Candidatus Sumerlaeaceae</taxon>
        <taxon>Candidatus Sumerlaea</taxon>
    </lineage>
</organism>
<dbReference type="InterPro" id="IPR012902">
    <property type="entry name" value="N_methyl_site"/>
</dbReference>
<keyword evidence="5 6" id="KW-0472">Membrane</keyword>
<dbReference type="Gene3D" id="3.30.700.10">
    <property type="entry name" value="Glycoprotein, Type 4 Pilin"/>
    <property type="match status" value="1"/>
</dbReference>
<dbReference type="InterPro" id="IPR000983">
    <property type="entry name" value="Bac_GSPG_pilin"/>
</dbReference>
<keyword evidence="3 6" id="KW-0812">Transmembrane</keyword>
<evidence type="ECO:0000313" key="9">
    <source>
        <dbReference type="Proteomes" id="UP000262583"/>
    </source>
</evidence>
<sequence>MRFKAFTLIELLIVVAIIAILAAIAVPNFLEAQTRSKVSRSKADMRSLATAIEAYHVDNNRYPDAFRAQETANFNNRLMQLTTPVAYITSLPVDPFASKRTVFPYTPNSTFQYVDRKTAVWFEGGVRSFHNFISLADYFAYFESQAIAWSMYSPGPDYNRDPFGGPAPYGSPVSGSRRRVLETYDPTNGTVSAGAIWRTNLSGGN</sequence>
<evidence type="ECO:0000259" key="7">
    <source>
        <dbReference type="Pfam" id="PF08334"/>
    </source>
</evidence>
<reference evidence="8 9" key="1">
    <citation type="submission" date="2018-05" db="EMBL/GenBank/DDBJ databases">
        <title>A metagenomic window into the 2 km-deep terrestrial subsurface aquifer revealed taxonomically and functionally diverse microbial community comprising novel uncultured bacterial lineages.</title>
        <authorList>
            <person name="Kadnikov V.V."/>
            <person name="Mardanov A.V."/>
            <person name="Beletsky A.V."/>
            <person name="Banks D."/>
            <person name="Pimenov N.V."/>
            <person name="Frank Y.A."/>
            <person name="Karnachuk O.V."/>
            <person name="Ravin N.V."/>
        </authorList>
    </citation>
    <scope>NUCLEOTIDE SEQUENCE [LARGE SCALE GENOMIC DNA]</scope>
    <source>
        <strain evidence="8">BY</strain>
    </source>
</reference>
<dbReference type="InterPro" id="IPR013545">
    <property type="entry name" value="T2SS_protein-GspG_C"/>
</dbReference>
<dbReference type="Proteomes" id="UP000262583">
    <property type="component" value="Chromosome"/>
</dbReference>
<dbReference type="Pfam" id="PF07963">
    <property type="entry name" value="N_methyl"/>
    <property type="match status" value="1"/>
</dbReference>
<evidence type="ECO:0000256" key="3">
    <source>
        <dbReference type="ARBA" id="ARBA00022692"/>
    </source>
</evidence>
<dbReference type="AlphaFoldDB" id="A0A2Z4Y1Q7"/>
<evidence type="ECO:0000256" key="1">
    <source>
        <dbReference type="ARBA" id="ARBA00004167"/>
    </source>
</evidence>
<keyword evidence="4 6" id="KW-1133">Transmembrane helix</keyword>